<evidence type="ECO:0000259" key="1">
    <source>
        <dbReference type="Pfam" id="PF25912"/>
    </source>
</evidence>
<accession>A0ABD5Z4M5</accession>
<dbReference type="EMBL" id="JBHTAR010000011">
    <property type="protein sequence ID" value="MFC7200118.1"/>
    <property type="molecule type" value="Genomic_DNA"/>
</dbReference>
<reference evidence="2 3" key="1">
    <citation type="journal article" date="2019" name="Int. J. Syst. Evol. Microbiol.">
        <title>The Global Catalogue of Microorganisms (GCM) 10K type strain sequencing project: providing services to taxonomists for standard genome sequencing and annotation.</title>
        <authorList>
            <consortium name="The Broad Institute Genomics Platform"/>
            <consortium name="The Broad Institute Genome Sequencing Center for Infectious Disease"/>
            <person name="Wu L."/>
            <person name="Ma J."/>
        </authorList>
    </citation>
    <scope>NUCLEOTIDE SEQUENCE [LARGE SCALE GENOMIC DNA]</scope>
    <source>
        <strain evidence="2 3">XZGYJ-43</strain>
    </source>
</reference>
<protein>
    <recommendedName>
        <fullName evidence="1">DUF7964 domain-containing protein</fullName>
    </recommendedName>
</protein>
<evidence type="ECO:0000313" key="3">
    <source>
        <dbReference type="Proteomes" id="UP001596447"/>
    </source>
</evidence>
<name>A0ABD5Z4M5_9EURY</name>
<feature type="domain" description="DUF7964" evidence="1">
    <location>
        <begin position="4"/>
        <end position="98"/>
    </location>
</feature>
<dbReference type="InterPro" id="IPR058270">
    <property type="entry name" value="DUF7964"/>
</dbReference>
<comment type="caution">
    <text evidence="2">The sequence shown here is derived from an EMBL/GenBank/DDBJ whole genome shotgun (WGS) entry which is preliminary data.</text>
</comment>
<dbReference type="Proteomes" id="UP001596447">
    <property type="component" value="Unassembled WGS sequence"/>
</dbReference>
<proteinExistence type="predicted"/>
<keyword evidence="3" id="KW-1185">Reference proteome</keyword>
<dbReference type="RefSeq" id="WP_279530037.1">
    <property type="nucleotide sequence ID" value="NZ_CP122312.1"/>
</dbReference>
<organism evidence="2 3">
    <name type="scientific">Halospeciosus flavus</name>
    <dbReference type="NCBI Taxonomy" id="3032283"/>
    <lineage>
        <taxon>Archaea</taxon>
        <taxon>Methanobacteriati</taxon>
        <taxon>Methanobacteriota</taxon>
        <taxon>Stenosarchaea group</taxon>
        <taxon>Halobacteria</taxon>
        <taxon>Halobacteriales</taxon>
        <taxon>Halobacteriaceae</taxon>
        <taxon>Halospeciosus</taxon>
    </lineage>
</organism>
<dbReference type="Pfam" id="PF25912">
    <property type="entry name" value="DUF7964"/>
    <property type="match status" value="1"/>
</dbReference>
<gene>
    <name evidence="2" type="ORF">ACFQJ9_11975</name>
</gene>
<sequence>MSSVLESLPDRPLTTKQLTALNHADAFDLVVPVETEEAVDPEKMEDVEISEGVILATETWVKGIAYDDETGWTVVASETVEGDDRTDELVAVEAAVEDALAPGVKASATDVDADDRDD</sequence>
<dbReference type="AlphaFoldDB" id="A0ABD5Z4M5"/>
<evidence type="ECO:0000313" key="2">
    <source>
        <dbReference type="EMBL" id="MFC7200118.1"/>
    </source>
</evidence>